<evidence type="ECO:0000256" key="2">
    <source>
        <dbReference type="ARBA" id="ARBA00022679"/>
    </source>
</evidence>
<dbReference type="PANTHER" id="PTHR43300">
    <property type="entry name" value="ACETYLTRANSFERASE"/>
    <property type="match status" value="1"/>
</dbReference>
<proteinExistence type="inferred from homology"/>
<evidence type="ECO:0000313" key="5">
    <source>
        <dbReference type="EMBL" id="WDR02337.1"/>
    </source>
</evidence>
<dbReference type="InterPro" id="IPR011004">
    <property type="entry name" value="Trimer_LpxA-like_sf"/>
</dbReference>
<dbReference type="InterPro" id="IPR001451">
    <property type="entry name" value="Hexapep"/>
</dbReference>
<dbReference type="Proteomes" id="UP001220530">
    <property type="component" value="Chromosome"/>
</dbReference>
<evidence type="ECO:0000256" key="1">
    <source>
        <dbReference type="ARBA" id="ARBA00007274"/>
    </source>
</evidence>
<dbReference type="PROSITE" id="PS00101">
    <property type="entry name" value="HEXAPEP_TRANSFERASES"/>
    <property type="match status" value="1"/>
</dbReference>
<dbReference type="PANTHER" id="PTHR43300:SF4">
    <property type="entry name" value="ACYL-[ACYL-CARRIER-PROTEIN]--UDP-N-ACETYLGLUCOSAMINE O-ACYLTRANSFERASE"/>
    <property type="match status" value="1"/>
</dbReference>
<dbReference type="RefSeq" id="WP_282218742.1">
    <property type="nucleotide sequence ID" value="NZ_CP118246.1"/>
</dbReference>
<sequence>MIKSSNMNQDVFVHSSAHVSEKARIGPGTKVWINVQIREDVVIGEHCIISKDVYVDHGVKIGRRCKIQNSVSIYNGVEIADDVFVGPNVSFTNDKVPRAFNSDWKITRTMIENGASLGANSTIICGVTVGEFAMVAAGSVVTRDVESFTLVVGNPARPVAKIDKSGNRVKEV</sequence>
<evidence type="ECO:0000256" key="3">
    <source>
        <dbReference type="ARBA" id="ARBA00022737"/>
    </source>
</evidence>
<dbReference type="InterPro" id="IPR018357">
    <property type="entry name" value="Hexapep_transf_CS"/>
</dbReference>
<dbReference type="EMBL" id="CP118246">
    <property type="protein sequence ID" value="WDR02337.1"/>
    <property type="molecule type" value="Genomic_DNA"/>
</dbReference>
<evidence type="ECO:0000313" key="6">
    <source>
        <dbReference type="Proteomes" id="UP001220530"/>
    </source>
</evidence>
<reference evidence="5 6" key="1">
    <citation type="submission" date="2023-02" db="EMBL/GenBank/DDBJ databases">
        <title>Devosia algicola sp. nov., isolated from the phycosphere of marine algae.</title>
        <authorList>
            <person name="Kim J.M."/>
            <person name="Lee J.K."/>
            <person name="Choi B.J."/>
            <person name="Bayburt H."/>
            <person name="Jeon C.O."/>
        </authorList>
    </citation>
    <scope>NUCLEOTIDE SEQUENCE [LARGE SCALE GENOMIC DNA]</scope>
    <source>
        <strain evidence="5 6">G20-9</strain>
    </source>
</reference>
<dbReference type="GO" id="GO:0016746">
    <property type="term" value="F:acyltransferase activity"/>
    <property type="evidence" value="ECO:0007669"/>
    <property type="project" value="UniProtKB-KW"/>
</dbReference>
<keyword evidence="2" id="KW-0808">Transferase</keyword>
<dbReference type="Gene3D" id="2.160.10.10">
    <property type="entry name" value="Hexapeptide repeat proteins"/>
    <property type="match status" value="1"/>
</dbReference>
<evidence type="ECO:0000256" key="4">
    <source>
        <dbReference type="ARBA" id="ARBA00023315"/>
    </source>
</evidence>
<protein>
    <submittedName>
        <fullName evidence="5">Acyltransferase</fullName>
    </submittedName>
</protein>
<dbReference type="InterPro" id="IPR050179">
    <property type="entry name" value="Trans_hexapeptide_repeat"/>
</dbReference>
<keyword evidence="6" id="KW-1185">Reference proteome</keyword>
<gene>
    <name evidence="5" type="ORF">PSQ19_17195</name>
</gene>
<name>A0ABY7YMA3_9HYPH</name>
<keyword evidence="3" id="KW-0677">Repeat</keyword>
<dbReference type="Pfam" id="PF14602">
    <property type="entry name" value="Hexapep_2"/>
    <property type="match status" value="1"/>
</dbReference>
<comment type="similarity">
    <text evidence="1">Belongs to the transferase hexapeptide repeat family.</text>
</comment>
<organism evidence="5 6">
    <name type="scientific">Devosia algicola</name>
    <dbReference type="NCBI Taxonomy" id="3026418"/>
    <lineage>
        <taxon>Bacteria</taxon>
        <taxon>Pseudomonadati</taxon>
        <taxon>Pseudomonadota</taxon>
        <taxon>Alphaproteobacteria</taxon>
        <taxon>Hyphomicrobiales</taxon>
        <taxon>Devosiaceae</taxon>
        <taxon>Devosia</taxon>
    </lineage>
</organism>
<keyword evidence="4 5" id="KW-0012">Acyltransferase</keyword>
<dbReference type="Pfam" id="PF00132">
    <property type="entry name" value="Hexapep"/>
    <property type="match status" value="2"/>
</dbReference>
<accession>A0ABY7YMA3</accession>
<dbReference type="CDD" id="cd03358">
    <property type="entry name" value="LbH_WxcM_N_like"/>
    <property type="match status" value="1"/>
</dbReference>
<dbReference type="SUPFAM" id="SSF51161">
    <property type="entry name" value="Trimeric LpxA-like enzymes"/>
    <property type="match status" value="1"/>
</dbReference>